<dbReference type="AlphaFoldDB" id="A0A7S1ALY5"/>
<reference evidence="1" key="1">
    <citation type="submission" date="2021-01" db="EMBL/GenBank/DDBJ databases">
        <authorList>
            <person name="Corre E."/>
            <person name="Pelletier E."/>
            <person name="Niang G."/>
            <person name="Scheremetjew M."/>
            <person name="Finn R."/>
            <person name="Kale V."/>
            <person name="Holt S."/>
            <person name="Cochrane G."/>
            <person name="Meng A."/>
            <person name="Brown T."/>
            <person name="Cohen L."/>
        </authorList>
    </citation>
    <scope>NUCLEOTIDE SEQUENCE</scope>
</reference>
<organism evidence="1">
    <name type="scientific">Noctiluca scintillans</name>
    <name type="common">Sea sparkle</name>
    <name type="synonym">Red tide dinoflagellate</name>
    <dbReference type="NCBI Taxonomy" id="2966"/>
    <lineage>
        <taxon>Eukaryota</taxon>
        <taxon>Sar</taxon>
        <taxon>Alveolata</taxon>
        <taxon>Dinophyceae</taxon>
        <taxon>Noctilucales</taxon>
        <taxon>Noctilucaceae</taxon>
        <taxon>Noctiluca</taxon>
    </lineage>
</organism>
<proteinExistence type="predicted"/>
<accession>A0A7S1ALY5</accession>
<sequence length="111" mass="12312">MWALGCRFKNRVDTFFLLVADTVAVEFVPLVCLQIESAGIQLCFASADCTSQQLGAQVAEWVEELVRSLSVARAVIFCKHFSMPALRHSDCCVSAPQQPPYSHGWPLSRSH</sequence>
<evidence type="ECO:0000313" key="1">
    <source>
        <dbReference type="EMBL" id="CAD8858686.1"/>
    </source>
</evidence>
<protein>
    <submittedName>
        <fullName evidence="1">Uncharacterized protein</fullName>
    </submittedName>
</protein>
<dbReference type="EMBL" id="HBFQ01046430">
    <property type="protein sequence ID" value="CAD8858686.1"/>
    <property type="molecule type" value="Transcribed_RNA"/>
</dbReference>
<name>A0A7S1ALY5_NOCSC</name>
<gene>
    <name evidence="1" type="ORF">NSCI0253_LOCUS33040</name>
</gene>